<organism evidence="1 2">
    <name type="scientific">Deinococcus antarcticus</name>
    <dbReference type="NCBI Taxonomy" id="1298767"/>
    <lineage>
        <taxon>Bacteria</taxon>
        <taxon>Thermotogati</taxon>
        <taxon>Deinococcota</taxon>
        <taxon>Deinococci</taxon>
        <taxon>Deinococcales</taxon>
        <taxon>Deinococcaceae</taxon>
        <taxon>Deinococcus</taxon>
    </lineage>
</organism>
<dbReference type="SUPFAM" id="SSF141694">
    <property type="entry name" value="AF2212/PG0164-like"/>
    <property type="match status" value="1"/>
</dbReference>
<accession>A0ABV8AFC7</accession>
<keyword evidence="2" id="KW-1185">Reference proteome</keyword>
<dbReference type="InterPro" id="IPR015018">
    <property type="entry name" value="DUF1905"/>
</dbReference>
<comment type="caution">
    <text evidence="1">The sequence shown here is derived from an EMBL/GenBank/DDBJ whole genome shotgun (WGS) entry which is preliminary data.</text>
</comment>
<dbReference type="InterPro" id="IPR037079">
    <property type="entry name" value="AF2212/PG0164-like_sf"/>
</dbReference>
<name>A0ABV8AFC7_9DEIO</name>
<dbReference type="EMBL" id="JBHRZF010000238">
    <property type="protein sequence ID" value="MFC3863202.1"/>
    <property type="molecule type" value="Genomic_DNA"/>
</dbReference>
<proteinExistence type="predicted"/>
<dbReference type="Proteomes" id="UP001595748">
    <property type="component" value="Unassembled WGS sequence"/>
</dbReference>
<dbReference type="Gene3D" id="2.40.30.100">
    <property type="entry name" value="AF2212/PG0164-like"/>
    <property type="match status" value="1"/>
</dbReference>
<evidence type="ECO:0000313" key="2">
    <source>
        <dbReference type="Proteomes" id="UP001595748"/>
    </source>
</evidence>
<dbReference type="RefSeq" id="WP_380081135.1">
    <property type="nucleotide sequence ID" value="NZ_JBHRZF010000238.1"/>
</dbReference>
<gene>
    <name evidence="1" type="ORF">ACFOPQ_20785</name>
</gene>
<sequence length="113" mass="12575">MNLEFTAEMFQWRGPAPHYFVAVPDDLKDALKEASKLVTYGWGMIPVTVGIGGIEYDTSLFPKGGGYLVPIRADVRTAQDLQEDQQINVRLKIRTGKAARGIRPVEESPVEEI</sequence>
<dbReference type="Pfam" id="PF08922">
    <property type="entry name" value="DUF1905"/>
    <property type="match status" value="1"/>
</dbReference>
<reference evidence="2" key="1">
    <citation type="journal article" date="2019" name="Int. J. Syst. Evol. Microbiol.">
        <title>The Global Catalogue of Microorganisms (GCM) 10K type strain sequencing project: providing services to taxonomists for standard genome sequencing and annotation.</title>
        <authorList>
            <consortium name="The Broad Institute Genomics Platform"/>
            <consortium name="The Broad Institute Genome Sequencing Center for Infectious Disease"/>
            <person name="Wu L."/>
            <person name="Ma J."/>
        </authorList>
    </citation>
    <scope>NUCLEOTIDE SEQUENCE [LARGE SCALE GENOMIC DNA]</scope>
    <source>
        <strain evidence="2">CCTCC AB 2013263</strain>
    </source>
</reference>
<evidence type="ECO:0000313" key="1">
    <source>
        <dbReference type="EMBL" id="MFC3863202.1"/>
    </source>
</evidence>
<protein>
    <submittedName>
        <fullName evidence="1">DUF1905 domain-containing protein</fullName>
    </submittedName>
</protein>